<dbReference type="EMBL" id="GBXM01070842">
    <property type="protein sequence ID" value="JAH37735.1"/>
    <property type="molecule type" value="Transcribed_RNA"/>
</dbReference>
<proteinExistence type="predicted"/>
<evidence type="ECO:0000313" key="1">
    <source>
        <dbReference type="EMBL" id="JAH37735.1"/>
    </source>
</evidence>
<sequence length="53" mass="6219">MMETLLVIFSRNYKKESLLVNKRGQQPLIISSTIFQKIHCGKHELCLNITYTH</sequence>
<reference evidence="1" key="2">
    <citation type="journal article" date="2015" name="Fish Shellfish Immunol.">
        <title>Early steps in the European eel (Anguilla anguilla)-Vibrio vulnificus interaction in the gills: Role of the RtxA13 toxin.</title>
        <authorList>
            <person name="Callol A."/>
            <person name="Pajuelo D."/>
            <person name="Ebbesson L."/>
            <person name="Teles M."/>
            <person name="MacKenzie S."/>
            <person name="Amaro C."/>
        </authorList>
    </citation>
    <scope>NUCLEOTIDE SEQUENCE</scope>
</reference>
<dbReference type="AlphaFoldDB" id="A0A0E9SAN5"/>
<reference evidence="1" key="1">
    <citation type="submission" date="2014-11" db="EMBL/GenBank/DDBJ databases">
        <authorList>
            <person name="Amaro Gonzalez C."/>
        </authorList>
    </citation>
    <scope>NUCLEOTIDE SEQUENCE</scope>
</reference>
<name>A0A0E9SAN5_ANGAN</name>
<accession>A0A0E9SAN5</accession>
<organism evidence="1">
    <name type="scientific">Anguilla anguilla</name>
    <name type="common">European freshwater eel</name>
    <name type="synonym">Muraena anguilla</name>
    <dbReference type="NCBI Taxonomy" id="7936"/>
    <lineage>
        <taxon>Eukaryota</taxon>
        <taxon>Metazoa</taxon>
        <taxon>Chordata</taxon>
        <taxon>Craniata</taxon>
        <taxon>Vertebrata</taxon>
        <taxon>Euteleostomi</taxon>
        <taxon>Actinopterygii</taxon>
        <taxon>Neopterygii</taxon>
        <taxon>Teleostei</taxon>
        <taxon>Anguilliformes</taxon>
        <taxon>Anguillidae</taxon>
        <taxon>Anguilla</taxon>
    </lineage>
</organism>
<protein>
    <submittedName>
        <fullName evidence="1">Uncharacterized protein</fullName>
    </submittedName>
</protein>